<dbReference type="OrthoDB" id="9779926at2"/>
<keyword evidence="3" id="KW-1185">Reference proteome</keyword>
<proteinExistence type="predicted"/>
<dbReference type="Pfam" id="PF00483">
    <property type="entry name" value="NTP_transferase"/>
    <property type="match status" value="1"/>
</dbReference>
<protein>
    <submittedName>
        <fullName evidence="2">Nucleotide-diphospho-sugar transferase</fullName>
    </submittedName>
</protein>
<name>A0A5C7GG06_9FLAO</name>
<dbReference type="InterPro" id="IPR029044">
    <property type="entry name" value="Nucleotide-diphossugar_trans"/>
</dbReference>
<dbReference type="Proteomes" id="UP000321080">
    <property type="component" value="Unassembled WGS sequence"/>
</dbReference>
<organism evidence="2 3">
    <name type="scientific">Seonamhaeicola maritimus</name>
    <dbReference type="NCBI Taxonomy" id="2591822"/>
    <lineage>
        <taxon>Bacteria</taxon>
        <taxon>Pseudomonadati</taxon>
        <taxon>Bacteroidota</taxon>
        <taxon>Flavobacteriia</taxon>
        <taxon>Flavobacteriales</taxon>
        <taxon>Flavobacteriaceae</taxon>
    </lineage>
</organism>
<keyword evidence="2" id="KW-0808">Transferase</keyword>
<dbReference type="AlphaFoldDB" id="A0A5C7GG06"/>
<dbReference type="SUPFAM" id="SSF53448">
    <property type="entry name" value="Nucleotide-diphospho-sugar transferases"/>
    <property type="match status" value="1"/>
</dbReference>
<reference evidence="2 3" key="1">
    <citation type="submission" date="2019-08" db="EMBL/GenBank/DDBJ databases">
        <title>Seonamhaeicola sediminis sp. nov., isolated from marine sediment.</title>
        <authorList>
            <person name="Cao W.R."/>
        </authorList>
    </citation>
    <scope>NUCLEOTIDE SEQUENCE [LARGE SCALE GENOMIC DNA]</scope>
    <source>
        <strain evidence="2 3">1505</strain>
    </source>
</reference>
<dbReference type="Gene3D" id="3.90.550.10">
    <property type="entry name" value="Spore Coat Polysaccharide Biosynthesis Protein SpsA, Chain A"/>
    <property type="match status" value="1"/>
</dbReference>
<evidence type="ECO:0000313" key="2">
    <source>
        <dbReference type="EMBL" id="TXG36083.1"/>
    </source>
</evidence>
<comment type="caution">
    <text evidence="2">The sequence shown here is derived from an EMBL/GenBank/DDBJ whole genome shotgun (WGS) entry which is preliminary data.</text>
</comment>
<gene>
    <name evidence="2" type="ORF">FUA22_13415</name>
</gene>
<dbReference type="InterPro" id="IPR005835">
    <property type="entry name" value="NTP_transferase_dom"/>
</dbReference>
<evidence type="ECO:0000259" key="1">
    <source>
        <dbReference type="Pfam" id="PF00483"/>
    </source>
</evidence>
<dbReference type="GO" id="GO:0016740">
    <property type="term" value="F:transferase activity"/>
    <property type="evidence" value="ECO:0007669"/>
    <property type="project" value="UniProtKB-KW"/>
</dbReference>
<sequence>MELTKPTLVIMAAGMGNRYGSLKQLDTFNKEGDTLIDFSVYDALRAGFGKIVFIIRKSFEKDFEQRFDNKLFGKIKVNYVYQELNTVPTEFYNQERVKPWGTGHALLMAKDVVKENFAIINSDDFYGFESFKIMAEALQKNDLNSFDAILIAYPLKNTISEHGYVSRGQCELDSKGFLRSIIERTHILKDGGVLNYKNEDGSLTQIDGDTLVSMNFWGFTPKLFEFAETLFLNFMKLHQLNLNAEFYIPFIVNEIIKTNLGKIDVLKTNSKWFGVTYKKDKEVVELEISKLKNKNVYPVNLWS</sequence>
<feature type="domain" description="Nucleotidyl transferase" evidence="1">
    <location>
        <begin position="9"/>
        <end position="182"/>
    </location>
</feature>
<evidence type="ECO:0000313" key="3">
    <source>
        <dbReference type="Proteomes" id="UP000321080"/>
    </source>
</evidence>
<dbReference type="RefSeq" id="WP_147769112.1">
    <property type="nucleotide sequence ID" value="NZ_VRKQ01000012.1"/>
</dbReference>
<accession>A0A5C7GG06</accession>
<dbReference type="EMBL" id="VRKQ01000012">
    <property type="protein sequence ID" value="TXG36083.1"/>
    <property type="molecule type" value="Genomic_DNA"/>
</dbReference>